<evidence type="ECO:0000256" key="2">
    <source>
        <dbReference type="SAM" id="MobiDB-lite"/>
    </source>
</evidence>
<evidence type="ECO:0000259" key="3">
    <source>
        <dbReference type="Pfam" id="PF20434"/>
    </source>
</evidence>
<dbReference type="RefSeq" id="WP_207211604.1">
    <property type="nucleotide sequence ID" value="NZ_UWOC01000199.1"/>
</dbReference>
<organism evidence="4 5">
    <name type="scientific">Rhodoplanes serenus</name>
    <dbReference type="NCBI Taxonomy" id="200615"/>
    <lineage>
        <taxon>Bacteria</taxon>
        <taxon>Pseudomonadati</taxon>
        <taxon>Pseudomonadota</taxon>
        <taxon>Alphaproteobacteria</taxon>
        <taxon>Hyphomicrobiales</taxon>
        <taxon>Nitrobacteraceae</taxon>
        <taxon>Rhodoplanes</taxon>
    </lineage>
</organism>
<reference evidence="5" key="1">
    <citation type="submission" date="2018-10" db="EMBL/GenBank/DDBJ databases">
        <authorList>
            <person name="Peiro R."/>
            <person name="Begona"/>
            <person name="Cbmso G."/>
            <person name="Lopez M."/>
            <person name="Gonzalez S."/>
            <person name="Sacristan E."/>
            <person name="Castillo E."/>
        </authorList>
    </citation>
    <scope>NUCLEOTIDE SEQUENCE [LARGE SCALE GENOMIC DNA]</scope>
</reference>
<dbReference type="InterPro" id="IPR029058">
    <property type="entry name" value="AB_hydrolase_fold"/>
</dbReference>
<dbReference type="Gene3D" id="3.40.50.1820">
    <property type="entry name" value="alpha/beta hydrolase"/>
    <property type="match status" value="1"/>
</dbReference>
<dbReference type="GO" id="GO:0016787">
    <property type="term" value="F:hydrolase activity"/>
    <property type="evidence" value="ECO:0007669"/>
    <property type="project" value="UniProtKB-KW"/>
</dbReference>
<proteinExistence type="predicted"/>
<dbReference type="InterPro" id="IPR050300">
    <property type="entry name" value="GDXG_lipolytic_enzyme"/>
</dbReference>
<dbReference type="Pfam" id="PF20434">
    <property type="entry name" value="BD-FAE"/>
    <property type="match status" value="1"/>
</dbReference>
<gene>
    <name evidence="4" type="primary">lip2</name>
    <name evidence="4" type="ORF">RHODGE_RHODGE_04636</name>
</gene>
<dbReference type="Proteomes" id="UP000289200">
    <property type="component" value="Unassembled WGS sequence"/>
</dbReference>
<protein>
    <submittedName>
        <fullName evidence="4">Lipase 2</fullName>
    </submittedName>
</protein>
<name>A0A447D1L8_9BRAD</name>
<sequence>MTDADATADTVEPLSRRAASAEPPSWMARRGLGWSPAGAANLLTGFGGFSAVQGLRYGDGPRHTLDVYAPPRAAGAAVVVFFYGGSWQSGAKEIYRFVAAPLARRGHVVVVPDYRVHPQARFPEFLEDGAAAVAWAAAQARRFGADPRRLVLMGHSAGAHIAAMLATERRWLAAVGLGPEHDLAGLVGLAGPYDFGPLRDPVLVEIFGGPHRPETYPINHVRGGEPPALLLTGARDRTVHPGNTARFAARLRAAGGDVRATVYPRPGHVGLIGAFVRPFRGLAPVLADVDAFVRSRPPADKRGSTSGPTTDPAAIASSATANRRA</sequence>
<keyword evidence="5" id="KW-1185">Reference proteome</keyword>
<accession>A0A447D1L8</accession>
<dbReference type="PANTHER" id="PTHR48081">
    <property type="entry name" value="AB HYDROLASE SUPERFAMILY PROTEIN C4A8.06C"/>
    <property type="match status" value="1"/>
</dbReference>
<evidence type="ECO:0000256" key="1">
    <source>
        <dbReference type="ARBA" id="ARBA00022801"/>
    </source>
</evidence>
<feature type="region of interest" description="Disordered" evidence="2">
    <location>
        <begin position="1"/>
        <end position="22"/>
    </location>
</feature>
<comment type="caution">
    <text evidence="4">The sequence shown here is derived from an EMBL/GenBank/DDBJ whole genome shotgun (WGS) entry which is preliminary data.</text>
</comment>
<dbReference type="EMBL" id="UWOC01000199">
    <property type="protein sequence ID" value="VCU11424.1"/>
    <property type="molecule type" value="Genomic_DNA"/>
</dbReference>
<dbReference type="SUPFAM" id="SSF53474">
    <property type="entry name" value="alpha/beta-Hydrolases"/>
    <property type="match status" value="1"/>
</dbReference>
<dbReference type="AlphaFoldDB" id="A0A447D1L8"/>
<dbReference type="InterPro" id="IPR049492">
    <property type="entry name" value="BD-FAE-like_dom"/>
</dbReference>
<dbReference type="PANTHER" id="PTHR48081:SF9">
    <property type="entry name" value="CARBOXYLESTERASE"/>
    <property type="match status" value="1"/>
</dbReference>
<evidence type="ECO:0000313" key="4">
    <source>
        <dbReference type="EMBL" id="VCU11424.1"/>
    </source>
</evidence>
<evidence type="ECO:0000313" key="5">
    <source>
        <dbReference type="Proteomes" id="UP000289200"/>
    </source>
</evidence>
<feature type="region of interest" description="Disordered" evidence="2">
    <location>
        <begin position="296"/>
        <end position="325"/>
    </location>
</feature>
<keyword evidence="1" id="KW-0378">Hydrolase</keyword>
<feature type="domain" description="BD-FAE-like" evidence="3">
    <location>
        <begin position="65"/>
        <end position="250"/>
    </location>
</feature>